<gene>
    <name evidence="2" type="ORF">EAG_07057</name>
</gene>
<dbReference type="AlphaFoldDB" id="E2ASU2"/>
<protein>
    <submittedName>
        <fullName evidence="2">Uncharacterized protein</fullName>
    </submittedName>
</protein>
<dbReference type="OMA" id="MKHDVTT"/>
<feature type="compositionally biased region" description="Low complexity" evidence="1">
    <location>
        <begin position="153"/>
        <end position="163"/>
    </location>
</feature>
<evidence type="ECO:0000313" key="3">
    <source>
        <dbReference type="Proteomes" id="UP000000311"/>
    </source>
</evidence>
<name>E2ASU2_CAMFO</name>
<evidence type="ECO:0000313" key="2">
    <source>
        <dbReference type="EMBL" id="EFN63517.1"/>
    </source>
</evidence>
<sequence>MLGDRVPKRTIMKHDVTTSLSDVRVPDELKTIVTPDHSYRKVEYARRREYVDSPTCVPSLYNFSIAQIQTEPRETSVVESQTPSTVVKETPMQTFAKCEYCEQFMQTAVSPEEATRQYLQCPQWSYPAIVQFIRGGASMPCCPGCKCATGTVPQSQSQPLSSQRMKSVPTTQGPETSNTLTSEATQQVANSRFDATKLTTGIAQTVTRLTLASVYVKPNKKIETPSHNPSNFTPKRKADTTEGKTDGDLTSQSDQELTEEVIAMLDKGEESAMVEGMIVDEKEKNEERKEESIENIDGKIERIKGGGREERQIYQFTRVSEKERISSPKGSPRHTVGTQISATLISPLVSNRTKPRTLLHLRSNRVDPIRDADIPDQVPVPETSRTLASTVVPKNERAEFPNPIEHRMNDVCSRCKRQSFTSTSTNYCNIIFKDKRERYFCGFCAPTDSKKITSKLEIADSKKLRCANCRLSLRVKTNIKLKSDACPKCGQSQRQTAASSPSSM</sequence>
<evidence type="ECO:0000256" key="1">
    <source>
        <dbReference type="SAM" id="MobiDB-lite"/>
    </source>
</evidence>
<dbReference type="OrthoDB" id="7606993at2759"/>
<dbReference type="EMBL" id="GL442359">
    <property type="protein sequence ID" value="EFN63517.1"/>
    <property type="molecule type" value="Genomic_DNA"/>
</dbReference>
<keyword evidence="3" id="KW-1185">Reference proteome</keyword>
<reference evidence="2 3" key="1">
    <citation type="journal article" date="2010" name="Science">
        <title>Genomic comparison of the ants Camponotus floridanus and Harpegnathos saltator.</title>
        <authorList>
            <person name="Bonasio R."/>
            <person name="Zhang G."/>
            <person name="Ye C."/>
            <person name="Mutti N.S."/>
            <person name="Fang X."/>
            <person name="Qin N."/>
            <person name="Donahue G."/>
            <person name="Yang P."/>
            <person name="Li Q."/>
            <person name="Li C."/>
            <person name="Zhang P."/>
            <person name="Huang Z."/>
            <person name="Berger S.L."/>
            <person name="Reinberg D."/>
            <person name="Wang J."/>
            <person name="Liebig J."/>
        </authorList>
    </citation>
    <scope>NUCLEOTIDE SEQUENCE [LARGE SCALE GENOMIC DNA]</scope>
    <source>
        <strain evidence="3">C129</strain>
    </source>
</reference>
<feature type="compositionally biased region" description="Polar residues" evidence="1">
    <location>
        <begin position="164"/>
        <end position="184"/>
    </location>
</feature>
<organism evidence="3">
    <name type="scientific">Camponotus floridanus</name>
    <name type="common">Florida carpenter ant</name>
    <dbReference type="NCBI Taxonomy" id="104421"/>
    <lineage>
        <taxon>Eukaryota</taxon>
        <taxon>Metazoa</taxon>
        <taxon>Ecdysozoa</taxon>
        <taxon>Arthropoda</taxon>
        <taxon>Hexapoda</taxon>
        <taxon>Insecta</taxon>
        <taxon>Pterygota</taxon>
        <taxon>Neoptera</taxon>
        <taxon>Endopterygota</taxon>
        <taxon>Hymenoptera</taxon>
        <taxon>Apocrita</taxon>
        <taxon>Aculeata</taxon>
        <taxon>Formicoidea</taxon>
        <taxon>Formicidae</taxon>
        <taxon>Formicinae</taxon>
        <taxon>Camponotus</taxon>
    </lineage>
</organism>
<accession>E2ASU2</accession>
<proteinExistence type="predicted"/>
<feature type="region of interest" description="Disordered" evidence="1">
    <location>
        <begin position="220"/>
        <end position="257"/>
    </location>
</feature>
<dbReference type="InParanoid" id="E2ASU2"/>
<feature type="compositionally biased region" description="Basic and acidic residues" evidence="1">
    <location>
        <begin position="236"/>
        <end position="247"/>
    </location>
</feature>
<feature type="region of interest" description="Disordered" evidence="1">
    <location>
        <begin position="153"/>
        <end position="184"/>
    </location>
</feature>
<dbReference type="Proteomes" id="UP000000311">
    <property type="component" value="Unassembled WGS sequence"/>
</dbReference>